<evidence type="ECO:0000256" key="1">
    <source>
        <dbReference type="ARBA" id="ARBA00004613"/>
    </source>
</evidence>
<dbReference type="Ensembl" id="ENSGWIT00000028204.1">
    <property type="protein sequence ID" value="ENSGWIP00000025827.1"/>
    <property type="gene ID" value="ENSGWIG00000013569.1"/>
</dbReference>
<accession>A0A8C5ESG9</accession>
<keyword evidence="7" id="KW-1015">Disulfide bond</keyword>
<evidence type="ECO:0000256" key="7">
    <source>
        <dbReference type="ARBA" id="ARBA00023157"/>
    </source>
</evidence>
<comment type="subunit">
    <text evidence="8">Heterohexamer; disulfide linked. Contains 2 sets of 3 non-identical chains (alpha, beta and gamma). The 2 heterotrimers are in head to head conformation with the N-termini in a small central domain.</text>
</comment>
<evidence type="ECO:0000259" key="9">
    <source>
        <dbReference type="SMART" id="SM01212"/>
    </source>
</evidence>
<evidence type="ECO:0000256" key="8">
    <source>
        <dbReference type="ARBA" id="ARBA00025974"/>
    </source>
</evidence>
<dbReference type="Gene3D" id="1.20.5.50">
    <property type="match status" value="2"/>
</dbReference>
<comment type="subcellular location">
    <subcellularLocation>
        <location evidence="1">Secreted</location>
    </subcellularLocation>
</comment>
<name>A0A8C5ESG9_GOUWI</name>
<keyword evidence="5" id="KW-0175">Coiled coil</keyword>
<evidence type="ECO:0000256" key="4">
    <source>
        <dbReference type="ARBA" id="ARBA00022729"/>
    </source>
</evidence>
<protein>
    <recommendedName>
        <fullName evidence="9">Fibrinogen alpha/beta/gamma chain coiled coil domain-containing protein</fullName>
    </recommendedName>
</protein>
<keyword evidence="11" id="KW-1185">Reference proteome</keyword>
<evidence type="ECO:0000313" key="10">
    <source>
        <dbReference type="Ensembl" id="ENSGWIP00000025827.1"/>
    </source>
</evidence>
<reference evidence="10" key="1">
    <citation type="submission" date="2020-06" db="EMBL/GenBank/DDBJ databases">
        <authorList>
            <consortium name="Wellcome Sanger Institute Data Sharing"/>
        </authorList>
    </citation>
    <scope>NUCLEOTIDE SEQUENCE [LARGE SCALE GENOMIC DNA]</scope>
</reference>
<dbReference type="PANTHER" id="PTHR47221:SF6">
    <property type="entry name" value="FIBRINOGEN ALPHA CHAIN"/>
    <property type="match status" value="1"/>
</dbReference>
<dbReference type="InterPro" id="IPR037579">
    <property type="entry name" value="FIB_ANG-like"/>
</dbReference>
<dbReference type="InterPro" id="IPR012290">
    <property type="entry name" value="Fibrinogen_a/b/g_coil_dom"/>
</dbReference>
<dbReference type="Proteomes" id="UP000694680">
    <property type="component" value="Chromosome 18"/>
</dbReference>
<feature type="domain" description="Fibrinogen alpha/beta/gamma chain coiled coil" evidence="9">
    <location>
        <begin position="34"/>
        <end position="165"/>
    </location>
</feature>
<dbReference type="SMART" id="SM01212">
    <property type="entry name" value="Fib_alpha"/>
    <property type="match status" value="1"/>
</dbReference>
<keyword evidence="2" id="KW-0964">Secreted</keyword>
<evidence type="ECO:0000313" key="11">
    <source>
        <dbReference type="Proteomes" id="UP000694680"/>
    </source>
</evidence>
<dbReference type="GO" id="GO:0005577">
    <property type="term" value="C:fibrinogen complex"/>
    <property type="evidence" value="ECO:0007669"/>
    <property type="project" value="InterPro"/>
</dbReference>
<dbReference type="GO" id="GO:0030674">
    <property type="term" value="F:protein-macromolecule adaptor activity"/>
    <property type="evidence" value="ECO:0007669"/>
    <property type="project" value="TreeGrafter"/>
</dbReference>
<dbReference type="GO" id="GO:0005201">
    <property type="term" value="F:extracellular matrix structural constituent"/>
    <property type="evidence" value="ECO:0007669"/>
    <property type="project" value="TreeGrafter"/>
</dbReference>
<evidence type="ECO:0000256" key="6">
    <source>
        <dbReference type="ARBA" id="ARBA00023084"/>
    </source>
</evidence>
<dbReference type="GO" id="GO:0070527">
    <property type="term" value="P:platelet aggregation"/>
    <property type="evidence" value="ECO:0007669"/>
    <property type="project" value="TreeGrafter"/>
</dbReference>
<reference evidence="10" key="2">
    <citation type="submission" date="2025-08" db="UniProtKB">
        <authorList>
            <consortium name="Ensembl"/>
        </authorList>
    </citation>
    <scope>IDENTIFICATION</scope>
</reference>
<keyword evidence="4" id="KW-0732">Signal</keyword>
<dbReference type="GO" id="GO:0042730">
    <property type="term" value="P:fibrinolysis"/>
    <property type="evidence" value="ECO:0007669"/>
    <property type="project" value="TreeGrafter"/>
</dbReference>
<reference evidence="10" key="3">
    <citation type="submission" date="2025-09" db="UniProtKB">
        <authorList>
            <consortium name="Ensembl"/>
        </authorList>
    </citation>
    <scope>IDENTIFICATION</scope>
</reference>
<dbReference type="Pfam" id="PF08702">
    <property type="entry name" value="Fib_alpha"/>
    <property type="match status" value="1"/>
</dbReference>
<keyword evidence="6" id="KW-0094">Blood coagulation</keyword>
<dbReference type="GO" id="GO:0034116">
    <property type="term" value="P:positive regulation of heterotypic cell-cell adhesion"/>
    <property type="evidence" value="ECO:0007669"/>
    <property type="project" value="TreeGrafter"/>
</dbReference>
<dbReference type="SUPFAM" id="SSF58010">
    <property type="entry name" value="Fibrinogen coiled-coil and central regions"/>
    <property type="match status" value="1"/>
</dbReference>
<dbReference type="GO" id="GO:0005102">
    <property type="term" value="F:signaling receptor binding"/>
    <property type="evidence" value="ECO:0007669"/>
    <property type="project" value="InterPro"/>
</dbReference>
<evidence type="ECO:0000256" key="3">
    <source>
        <dbReference type="ARBA" id="ARBA00022696"/>
    </source>
</evidence>
<evidence type="ECO:0000256" key="2">
    <source>
        <dbReference type="ARBA" id="ARBA00022525"/>
    </source>
</evidence>
<keyword evidence="3" id="KW-0356">Hemostasis</keyword>
<dbReference type="PANTHER" id="PTHR47221">
    <property type="entry name" value="FIBRINOGEN ALPHA CHAIN"/>
    <property type="match status" value="1"/>
</dbReference>
<organism evidence="10 11">
    <name type="scientific">Gouania willdenowi</name>
    <name type="common">Blunt-snouted clingfish</name>
    <name type="synonym">Lepadogaster willdenowi</name>
    <dbReference type="NCBI Taxonomy" id="441366"/>
    <lineage>
        <taxon>Eukaryota</taxon>
        <taxon>Metazoa</taxon>
        <taxon>Chordata</taxon>
        <taxon>Craniata</taxon>
        <taxon>Vertebrata</taxon>
        <taxon>Euteleostomi</taxon>
        <taxon>Actinopterygii</taxon>
        <taxon>Neopterygii</taxon>
        <taxon>Teleostei</taxon>
        <taxon>Neoteleostei</taxon>
        <taxon>Acanthomorphata</taxon>
        <taxon>Ovalentaria</taxon>
        <taxon>Blenniimorphae</taxon>
        <taxon>Blenniiformes</taxon>
        <taxon>Gobiesocoidei</taxon>
        <taxon>Gobiesocidae</taxon>
        <taxon>Gobiesocinae</taxon>
        <taxon>Gouania</taxon>
    </lineage>
</organism>
<dbReference type="GO" id="GO:0072377">
    <property type="term" value="P:blood coagulation, common pathway"/>
    <property type="evidence" value="ECO:0007669"/>
    <property type="project" value="TreeGrafter"/>
</dbReference>
<sequence length="202" mass="22818">LFSFVVLCFCVQAQIDPRGARPVEHGTRADKCATQREWPFCTSDEWGPKCPSGCRIQGLMDKYDHGVLKGIEKIRKLLDQNSNKHRSLPTSNVPFFLSGSSNNYQNLAQSLRQKITDMKIKIDRQMRILGSHQSVNALLCLLQVDIDIKLRSCKGSCSKYSEHQVDQEIQILRLVVFSGICALLFKQISVLSTPYILKTSSL</sequence>
<proteinExistence type="predicted"/>
<dbReference type="AlphaFoldDB" id="A0A8C5ESG9"/>
<dbReference type="GO" id="GO:0051258">
    <property type="term" value="P:protein polymerization"/>
    <property type="evidence" value="ECO:0007669"/>
    <property type="project" value="InterPro"/>
</dbReference>
<evidence type="ECO:0000256" key="5">
    <source>
        <dbReference type="ARBA" id="ARBA00023054"/>
    </source>
</evidence>